<dbReference type="Proteomes" id="UP000289340">
    <property type="component" value="Chromosome 20"/>
</dbReference>
<keyword evidence="2" id="KW-1185">Reference proteome</keyword>
<reference evidence="1 2" key="1">
    <citation type="submission" date="2018-09" db="EMBL/GenBank/DDBJ databases">
        <title>A high-quality reference genome of wild soybean provides a powerful tool to mine soybean genomes.</title>
        <authorList>
            <person name="Xie M."/>
            <person name="Chung C.Y.L."/>
            <person name="Li M.-W."/>
            <person name="Wong F.-L."/>
            <person name="Chan T.-F."/>
            <person name="Lam H.-M."/>
        </authorList>
    </citation>
    <scope>NUCLEOTIDE SEQUENCE [LARGE SCALE GENOMIC DNA]</scope>
    <source>
        <strain evidence="2">cv. W05</strain>
        <tissue evidence="1">Hypocotyl of etiolated seedlings</tissue>
    </source>
</reference>
<dbReference type="PANTHER" id="PTHR48475">
    <property type="entry name" value="RIBONUCLEASE H"/>
    <property type="match status" value="1"/>
</dbReference>
<gene>
    <name evidence="1" type="ORF">D0Y65_053253</name>
</gene>
<dbReference type="PANTHER" id="PTHR48475:SF2">
    <property type="entry name" value="RIBONUCLEASE H"/>
    <property type="match status" value="1"/>
</dbReference>
<dbReference type="AlphaFoldDB" id="A0A445F1B1"/>
<evidence type="ECO:0000313" key="2">
    <source>
        <dbReference type="Proteomes" id="UP000289340"/>
    </source>
</evidence>
<dbReference type="EMBL" id="QZWG01000020">
    <property type="protein sequence ID" value="RZB42597.1"/>
    <property type="molecule type" value="Genomic_DNA"/>
</dbReference>
<sequence>MVSFRGSVGKHHFLIELGKKAKITVKIDHPLKQVLRKPNLAIRMVACSVELSKFGLRFKARGPIKGQCLANFLAELPPAKDNSEAWWTLHVDEASTSKGNDTSITLEGLDNIFIEESIRFD</sequence>
<proteinExistence type="predicted"/>
<organism evidence="1 2">
    <name type="scientific">Glycine soja</name>
    <name type="common">Wild soybean</name>
    <dbReference type="NCBI Taxonomy" id="3848"/>
    <lineage>
        <taxon>Eukaryota</taxon>
        <taxon>Viridiplantae</taxon>
        <taxon>Streptophyta</taxon>
        <taxon>Embryophyta</taxon>
        <taxon>Tracheophyta</taxon>
        <taxon>Spermatophyta</taxon>
        <taxon>Magnoliopsida</taxon>
        <taxon>eudicotyledons</taxon>
        <taxon>Gunneridae</taxon>
        <taxon>Pentapetalae</taxon>
        <taxon>rosids</taxon>
        <taxon>fabids</taxon>
        <taxon>Fabales</taxon>
        <taxon>Fabaceae</taxon>
        <taxon>Papilionoideae</taxon>
        <taxon>50 kb inversion clade</taxon>
        <taxon>NPAAA clade</taxon>
        <taxon>indigoferoid/millettioid clade</taxon>
        <taxon>Phaseoleae</taxon>
        <taxon>Glycine</taxon>
        <taxon>Glycine subgen. Soja</taxon>
    </lineage>
</organism>
<name>A0A445F1B1_GLYSO</name>
<accession>A0A445F1B1</accession>
<evidence type="ECO:0000313" key="1">
    <source>
        <dbReference type="EMBL" id="RZB42597.1"/>
    </source>
</evidence>
<comment type="caution">
    <text evidence="1">The sequence shown here is derived from an EMBL/GenBank/DDBJ whole genome shotgun (WGS) entry which is preliminary data.</text>
</comment>
<protein>
    <submittedName>
        <fullName evidence="1">Uncharacterized protein</fullName>
    </submittedName>
</protein>